<sequence length="92" mass="10848">MSIPSHEQPSRLKTQVEPRHQHSLYHCLLDNMAIIDLIHLLVFYAYFVWVIVYILRQAMEPEVVHDRGTEEIRKGYAEWAAKPNTKDNLCET</sequence>
<dbReference type="RefSeq" id="XP_062732719.1">
    <property type="nucleotide sequence ID" value="XM_062872704.1"/>
</dbReference>
<gene>
    <name evidence="2" type="ORF">QC761_0071050</name>
</gene>
<feature type="transmembrane region" description="Helical" evidence="1">
    <location>
        <begin position="33"/>
        <end position="55"/>
    </location>
</feature>
<comment type="caution">
    <text evidence="2">The sequence shown here is derived from an EMBL/GenBank/DDBJ whole genome shotgun (WGS) entry which is preliminary data.</text>
</comment>
<dbReference type="Proteomes" id="UP001322138">
    <property type="component" value="Unassembled WGS sequence"/>
</dbReference>
<name>A0ABR0FIG2_9PEZI</name>
<reference evidence="2 3" key="1">
    <citation type="journal article" date="2023" name="bioRxiv">
        <title>High-quality genome assemblies of four members of thePodospora anserinaspecies complex.</title>
        <authorList>
            <person name="Ament-Velasquez S.L."/>
            <person name="Vogan A.A."/>
            <person name="Wallerman O."/>
            <person name="Hartmann F."/>
            <person name="Gautier V."/>
            <person name="Silar P."/>
            <person name="Giraud T."/>
            <person name="Johannesson H."/>
        </authorList>
    </citation>
    <scope>NUCLEOTIDE SEQUENCE [LARGE SCALE GENOMIC DNA]</scope>
    <source>
        <strain evidence="2 3">CBS 112042</strain>
    </source>
</reference>
<accession>A0ABR0FIG2</accession>
<proteinExistence type="predicted"/>
<keyword evidence="1" id="KW-1133">Transmembrane helix</keyword>
<evidence type="ECO:0000313" key="2">
    <source>
        <dbReference type="EMBL" id="KAK4643743.1"/>
    </source>
</evidence>
<keyword evidence="1" id="KW-0472">Membrane</keyword>
<dbReference type="EMBL" id="JAFFGZ010000006">
    <property type="protein sequence ID" value="KAK4643743.1"/>
    <property type="molecule type" value="Genomic_DNA"/>
</dbReference>
<protein>
    <submittedName>
        <fullName evidence="2">Uncharacterized protein</fullName>
    </submittedName>
</protein>
<organism evidence="2 3">
    <name type="scientific">Podospora bellae-mahoneyi</name>
    <dbReference type="NCBI Taxonomy" id="2093777"/>
    <lineage>
        <taxon>Eukaryota</taxon>
        <taxon>Fungi</taxon>
        <taxon>Dikarya</taxon>
        <taxon>Ascomycota</taxon>
        <taxon>Pezizomycotina</taxon>
        <taxon>Sordariomycetes</taxon>
        <taxon>Sordariomycetidae</taxon>
        <taxon>Sordariales</taxon>
        <taxon>Podosporaceae</taxon>
        <taxon>Podospora</taxon>
    </lineage>
</organism>
<keyword evidence="1" id="KW-0812">Transmembrane</keyword>
<evidence type="ECO:0000313" key="3">
    <source>
        <dbReference type="Proteomes" id="UP001322138"/>
    </source>
</evidence>
<keyword evidence="3" id="KW-1185">Reference proteome</keyword>
<dbReference type="GeneID" id="87891965"/>
<evidence type="ECO:0000256" key="1">
    <source>
        <dbReference type="SAM" id="Phobius"/>
    </source>
</evidence>